<dbReference type="SUPFAM" id="SSF47413">
    <property type="entry name" value="lambda repressor-like DNA-binding domains"/>
    <property type="match status" value="1"/>
</dbReference>
<dbReference type="InterPro" id="IPR010982">
    <property type="entry name" value="Lambda_DNA-bd_dom_sf"/>
</dbReference>
<evidence type="ECO:0000313" key="3">
    <source>
        <dbReference type="EMBL" id="RKN20638.1"/>
    </source>
</evidence>
<evidence type="ECO:0000259" key="1">
    <source>
        <dbReference type="PROSITE" id="PS50943"/>
    </source>
</evidence>
<dbReference type="Pfam" id="PF01381">
    <property type="entry name" value="HTH_3"/>
    <property type="match status" value="1"/>
</dbReference>
<dbReference type="OrthoDB" id="3210663at2"/>
<dbReference type="Proteomes" id="UP000268652">
    <property type="component" value="Unassembled WGS sequence"/>
</dbReference>
<dbReference type="EMBL" id="RBDX01000013">
    <property type="protein sequence ID" value="RKN07908.1"/>
    <property type="molecule type" value="Genomic_DNA"/>
</dbReference>
<dbReference type="InterPro" id="IPR001387">
    <property type="entry name" value="Cro/C1-type_HTH"/>
</dbReference>
<evidence type="ECO:0000313" key="5">
    <source>
        <dbReference type="Proteomes" id="UP000275024"/>
    </source>
</evidence>
<sequence length="408" mass="45075">MDDDNVTGRRVRRARDDLGLTQEQLAERAEVSVGVIKKIERGGTCRVDTYHAVARALGVQTSFLFEPLHVGADVHAGDRTIALMPLRQVISPPVGITGLPELGDIGEEVQLEPLRETLRTIAQLYQRDDYRALGAALPGAVAAAQQAVRWFDSGPAHRAALAVRATALLEAGKYLTQVRAYDLGHTALAAAVRDALAAEDQLMAAAGVYLQGWTLLRQSRFDEAERLSIATADAIEPRLSRATRAELGLWGRLLLRASTSAARNNKDSEARDLLRLSRAAATALGSATAIDWHSYGRFDWSSVALMGIENHMIARRYDRVLALSERLPKDIPLTSDNRHRHMLDVSLAEARGRSTDRAFHVLGRLRASTPEWLRHQSLARDVYRAARKRRRAPLNGEQRELGEFLSVQ</sequence>
<protein>
    <submittedName>
        <fullName evidence="2">XRE family transcriptional regulator</fullName>
    </submittedName>
</protein>
<organism evidence="2 5">
    <name type="scientific">Streptomyces radicis</name>
    <dbReference type="NCBI Taxonomy" id="1750517"/>
    <lineage>
        <taxon>Bacteria</taxon>
        <taxon>Bacillati</taxon>
        <taxon>Actinomycetota</taxon>
        <taxon>Actinomycetes</taxon>
        <taxon>Kitasatosporales</taxon>
        <taxon>Streptomycetaceae</taxon>
        <taxon>Streptomyces</taxon>
    </lineage>
</organism>
<dbReference type="Proteomes" id="UP000275024">
    <property type="component" value="Unassembled WGS sequence"/>
</dbReference>
<dbReference type="Gene3D" id="1.10.260.40">
    <property type="entry name" value="lambda repressor-like DNA-binding domains"/>
    <property type="match status" value="1"/>
</dbReference>
<dbReference type="EMBL" id="RBDY01000012">
    <property type="protein sequence ID" value="RKN20638.1"/>
    <property type="molecule type" value="Genomic_DNA"/>
</dbReference>
<dbReference type="PROSITE" id="PS50943">
    <property type="entry name" value="HTH_CROC1"/>
    <property type="match status" value="1"/>
</dbReference>
<dbReference type="SMART" id="SM00530">
    <property type="entry name" value="HTH_XRE"/>
    <property type="match status" value="1"/>
</dbReference>
<evidence type="ECO:0000313" key="4">
    <source>
        <dbReference type="Proteomes" id="UP000268652"/>
    </source>
</evidence>
<gene>
    <name evidence="3" type="ORF">D7318_17150</name>
    <name evidence="2" type="ORF">D7319_17770</name>
</gene>
<feature type="domain" description="HTH cro/C1-type" evidence="1">
    <location>
        <begin position="11"/>
        <end position="64"/>
    </location>
</feature>
<accession>A0A3A9W406</accession>
<keyword evidence="4" id="KW-1185">Reference proteome</keyword>
<dbReference type="RefSeq" id="WP_120697993.1">
    <property type="nucleotide sequence ID" value="NZ_RBDX01000013.1"/>
</dbReference>
<proteinExistence type="predicted"/>
<evidence type="ECO:0000313" key="2">
    <source>
        <dbReference type="EMBL" id="RKN07908.1"/>
    </source>
</evidence>
<name>A0A3A9W406_9ACTN</name>
<reference evidence="4 5" key="1">
    <citation type="submission" date="2018-09" db="EMBL/GenBank/DDBJ databases">
        <title>Streptomyces sp. nov. DS1-2, an endophytic actinomycete isolated from roots of Dendrobium scabrilingue.</title>
        <authorList>
            <person name="Kuncharoen N."/>
            <person name="Kudo T."/>
            <person name="Ohkuma M."/>
            <person name="Yuki M."/>
            <person name="Tanasupawat S."/>
        </authorList>
    </citation>
    <scope>NUCLEOTIDE SEQUENCE [LARGE SCALE GENOMIC DNA]</scope>
    <source>
        <strain evidence="2 5">AZ1-7</strain>
        <strain evidence="3 4">DS1-2</strain>
    </source>
</reference>
<comment type="caution">
    <text evidence="2">The sequence shown here is derived from an EMBL/GenBank/DDBJ whole genome shotgun (WGS) entry which is preliminary data.</text>
</comment>
<dbReference type="CDD" id="cd00093">
    <property type="entry name" value="HTH_XRE"/>
    <property type="match status" value="1"/>
</dbReference>
<dbReference type="AlphaFoldDB" id="A0A3A9W406"/>
<dbReference type="GO" id="GO:0003677">
    <property type="term" value="F:DNA binding"/>
    <property type="evidence" value="ECO:0007669"/>
    <property type="project" value="InterPro"/>
</dbReference>